<evidence type="ECO:0000256" key="2">
    <source>
        <dbReference type="ARBA" id="ARBA00022670"/>
    </source>
</evidence>
<dbReference type="GO" id="GO:0006508">
    <property type="term" value="P:proteolysis"/>
    <property type="evidence" value="ECO:0007669"/>
    <property type="project" value="UniProtKB-KW"/>
</dbReference>
<name>G5G964_9BACT</name>
<evidence type="ECO:0000313" key="7">
    <source>
        <dbReference type="EMBL" id="EHG24640.1"/>
    </source>
</evidence>
<accession>G5G964</accession>
<protein>
    <recommendedName>
        <fullName evidence="6">NlpC/P60 domain-containing protein</fullName>
    </recommendedName>
</protein>
<evidence type="ECO:0000256" key="3">
    <source>
        <dbReference type="ARBA" id="ARBA00022729"/>
    </source>
</evidence>
<keyword evidence="2" id="KW-0645">Protease</keyword>
<dbReference type="SUPFAM" id="SSF54001">
    <property type="entry name" value="Cysteine proteinases"/>
    <property type="match status" value="1"/>
</dbReference>
<comment type="similarity">
    <text evidence="1">Belongs to the peptidase C40 family.</text>
</comment>
<dbReference type="STRING" id="679199.HMPREF9332_00115"/>
<dbReference type="InterPro" id="IPR000064">
    <property type="entry name" value="NLP_P60_dom"/>
</dbReference>
<evidence type="ECO:0000256" key="1">
    <source>
        <dbReference type="ARBA" id="ARBA00007074"/>
    </source>
</evidence>
<evidence type="ECO:0000259" key="6">
    <source>
        <dbReference type="PROSITE" id="PS51935"/>
    </source>
</evidence>
<dbReference type="PROSITE" id="PS51935">
    <property type="entry name" value="NLPC_P60"/>
    <property type="match status" value="1"/>
</dbReference>
<dbReference type="InterPro" id="IPR052062">
    <property type="entry name" value="Murein_DD/LD_carboxypeptidase"/>
</dbReference>
<dbReference type="AlphaFoldDB" id="G5G964"/>
<keyword evidence="3" id="KW-0732">Signal</keyword>
<keyword evidence="4" id="KW-0378">Hydrolase</keyword>
<dbReference type="OrthoDB" id="9807055at2"/>
<dbReference type="Proteomes" id="UP000015993">
    <property type="component" value="Unassembled WGS sequence"/>
</dbReference>
<keyword evidence="8" id="KW-1185">Reference proteome</keyword>
<evidence type="ECO:0000313" key="8">
    <source>
        <dbReference type="Proteomes" id="UP000015993"/>
    </source>
</evidence>
<evidence type="ECO:0000256" key="5">
    <source>
        <dbReference type="ARBA" id="ARBA00022807"/>
    </source>
</evidence>
<dbReference type="RefSeq" id="WP_009346526.1">
    <property type="nucleotide sequence ID" value="NZ_JH376827.1"/>
</dbReference>
<dbReference type="Pfam" id="PF00877">
    <property type="entry name" value="NLPC_P60"/>
    <property type="match status" value="1"/>
</dbReference>
<dbReference type="HOGENOM" id="CLU_016043_9_0_10"/>
<gene>
    <name evidence="7" type="ORF">HMPREF9332_00115</name>
</gene>
<proteinExistence type="inferred from homology"/>
<reference evidence="7 8" key="1">
    <citation type="submission" date="2011-08" db="EMBL/GenBank/DDBJ databases">
        <title>The Genome Sequence of Prevotella sp. oral taxon 302 str. F0323.</title>
        <authorList>
            <consortium name="The Broad Institute Genome Sequencing Platform"/>
            <person name="Earl A."/>
            <person name="Ward D."/>
            <person name="Feldgarden M."/>
            <person name="Gevers D."/>
            <person name="Izard J."/>
            <person name="Blanton J.M."/>
            <person name="Baranova O.V."/>
            <person name="Tanner A.C."/>
            <person name="Dewhirst F.E."/>
            <person name="Young S.K."/>
            <person name="Zeng Q."/>
            <person name="Gargeya S."/>
            <person name="Fitzgerald M."/>
            <person name="Haas B."/>
            <person name="Abouelleil A."/>
            <person name="Alvarado L."/>
            <person name="Arachchi H.M."/>
            <person name="Berlin A."/>
            <person name="Brown A."/>
            <person name="Chapman S.B."/>
            <person name="Chen Z."/>
            <person name="Dunbar C."/>
            <person name="Freedman E."/>
            <person name="Gearin G."/>
            <person name="Gellesch M."/>
            <person name="Goldberg J."/>
            <person name="Griggs A."/>
            <person name="Gujja S."/>
            <person name="Heiman D."/>
            <person name="Howarth C."/>
            <person name="Larson L."/>
            <person name="Lui A."/>
            <person name="MacDonald P.J.P."/>
            <person name="Montmayeur A."/>
            <person name="Murphy C."/>
            <person name="Neiman D."/>
            <person name="Pearson M."/>
            <person name="Priest M."/>
            <person name="Roberts A."/>
            <person name="Saif S."/>
            <person name="Shea T."/>
            <person name="Shenoy N."/>
            <person name="Sisk P."/>
            <person name="Stolte C."/>
            <person name="Sykes S."/>
            <person name="Wortman J."/>
            <person name="Nusbaum C."/>
            <person name="Birren B."/>
        </authorList>
    </citation>
    <scope>NUCLEOTIDE SEQUENCE [LARGE SCALE GENOMIC DNA]</scope>
    <source>
        <strain evidence="7 8">F0323</strain>
    </source>
</reference>
<organism evidence="7 8">
    <name type="scientific">Alloprevotella rava F0323</name>
    <dbReference type="NCBI Taxonomy" id="679199"/>
    <lineage>
        <taxon>Bacteria</taxon>
        <taxon>Pseudomonadati</taxon>
        <taxon>Bacteroidota</taxon>
        <taxon>Bacteroidia</taxon>
        <taxon>Bacteroidales</taxon>
        <taxon>Prevotellaceae</taxon>
        <taxon>Alloprevotella</taxon>
    </lineage>
</organism>
<feature type="domain" description="NlpC/P60" evidence="6">
    <location>
        <begin position="56"/>
        <end position="180"/>
    </location>
</feature>
<dbReference type="Gene3D" id="3.90.1720.10">
    <property type="entry name" value="endopeptidase domain like (from Nostoc punctiforme)"/>
    <property type="match status" value="1"/>
</dbReference>
<dbReference type="PANTHER" id="PTHR47360:SF1">
    <property type="entry name" value="ENDOPEPTIDASE NLPC-RELATED"/>
    <property type="match status" value="1"/>
</dbReference>
<dbReference type="InterPro" id="IPR038765">
    <property type="entry name" value="Papain-like_cys_pep_sf"/>
</dbReference>
<dbReference type="MEROPS" id="C40.A01"/>
<keyword evidence="5" id="KW-0788">Thiol protease</keyword>
<evidence type="ECO:0000256" key="4">
    <source>
        <dbReference type="ARBA" id="ARBA00022801"/>
    </source>
</evidence>
<dbReference type="PANTHER" id="PTHR47360">
    <property type="entry name" value="MUREIN DD-ENDOPEPTIDASE MEPS/MUREIN LD-CARBOXYPEPTIDASE"/>
    <property type="match status" value="1"/>
</dbReference>
<comment type="caution">
    <text evidence="7">The sequence shown here is derived from an EMBL/GenBank/DDBJ whole genome shotgun (WGS) entry which is preliminary data.</text>
</comment>
<dbReference type="GO" id="GO:0008234">
    <property type="term" value="F:cysteine-type peptidase activity"/>
    <property type="evidence" value="ECO:0007669"/>
    <property type="project" value="UniProtKB-KW"/>
</dbReference>
<sequence length="180" mass="20334">MEWVFCFFIVKAIFRVIAFLLLLVTFHSCGTQKNLSNTNFQVLTYAGSALGIRIEEHDNHALFLEAATWLGTPYLVGGATRSGVDCSGLTMTIYARIYNKQLHRRSVEQYEKDAQLKGRRQLQQGDLVFFRTANSGEQCGHVGIFLKDDKFIHAGSRGVVVESLESSYWQQFWLAGGCVR</sequence>
<dbReference type="eggNOG" id="COG0791">
    <property type="taxonomic scope" value="Bacteria"/>
</dbReference>
<dbReference type="EMBL" id="ACZK01000005">
    <property type="protein sequence ID" value="EHG24640.1"/>
    <property type="molecule type" value="Genomic_DNA"/>
</dbReference>